<organism evidence="7 8">
    <name type="scientific">Nelumbo nucifera</name>
    <name type="common">Sacred lotus</name>
    <dbReference type="NCBI Taxonomy" id="4432"/>
    <lineage>
        <taxon>Eukaryota</taxon>
        <taxon>Viridiplantae</taxon>
        <taxon>Streptophyta</taxon>
        <taxon>Embryophyta</taxon>
        <taxon>Tracheophyta</taxon>
        <taxon>Spermatophyta</taxon>
        <taxon>Magnoliopsida</taxon>
        <taxon>Proteales</taxon>
        <taxon>Nelumbonaceae</taxon>
        <taxon>Nelumbo</taxon>
    </lineage>
</organism>
<dbReference type="PANTHER" id="PTHR18934:SF91">
    <property type="entry name" value="PRE-MRNA-SPLICING FACTOR ATP-DEPENDENT RNA HELICASE PRP16"/>
    <property type="match status" value="1"/>
</dbReference>
<evidence type="ECO:0000256" key="3">
    <source>
        <dbReference type="ARBA" id="ARBA00022801"/>
    </source>
</evidence>
<evidence type="ECO:0000256" key="2">
    <source>
        <dbReference type="ARBA" id="ARBA00022741"/>
    </source>
</evidence>
<proteinExistence type="predicted"/>
<accession>A0A822ZH38</accession>
<dbReference type="EMBL" id="DUZY01000006">
    <property type="protein sequence ID" value="DAD43943.1"/>
    <property type="molecule type" value="Genomic_DNA"/>
</dbReference>
<gene>
    <name evidence="7" type="ORF">HUJ06_002173</name>
</gene>
<dbReference type="Gene3D" id="1.10.10.2130">
    <property type="entry name" value="DEAH helicase family, winged-helix domain"/>
    <property type="match status" value="1"/>
</dbReference>
<keyword evidence="3" id="KW-0378">Hydrolase</keyword>
<dbReference type="PANTHER" id="PTHR18934">
    <property type="entry name" value="ATP-DEPENDENT RNA HELICASE"/>
    <property type="match status" value="1"/>
</dbReference>
<keyword evidence="4" id="KW-0347">Helicase</keyword>
<evidence type="ECO:0000313" key="8">
    <source>
        <dbReference type="Proteomes" id="UP000607653"/>
    </source>
</evidence>
<dbReference type="SUPFAM" id="SSF52540">
    <property type="entry name" value="P-loop containing nucleoside triphosphate hydrolases"/>
    <property type="match status" value="1"/>
</dbReference>
<keyword evidence="8" id="KW-1185">Reference proteome</keyword>
<evidence type="ECO:0000313" key="7">
    <source>
        <dbReference type="EMBL" id="DAD43943.1"/>
    </source>
</evidence>
<comment type="catalytic activity">
    <reaction evidence="6">
        <text>ATP + H2O = ADP + phosphate + H(+)</text>
        <dbReference type="Rhea" id="RHEA:13065"/>
        <dbReference type="ChEBI" id="CHEBI:15377"/>
        <dbReference type="ChEBI" id="CHEBI:15378"/>
        <dbReference type="ChEBI" id="CHEBI:30616"/>
        <dbReference type="ChEBI" id="CHEBI:43474"/>
        <dbReference type="ChEBI" id="CHEBI:456216"/>
        <dbReference type="EC" id="3.6.4.13"/>
    </reaction>
</comment>
<keyword evidence="2" id="KW-0547">Nucleotide-binding</keyword>
<sequence length="62" mass="7075">MLPNPVPEIQRTNLGNIVLLLKSFKIENLMDFDFMDPPPQDNILNSMHQLWVLGALNNMLAV</sequence>
<reference evidence="7 8" key="1">
    <citation type="journal article" date="2020" name="Mol. Biol. Evol.">
        <title>Distinct Expression and Methylation Patterns for Genes with Different Fates following a Single Whole-Genome Duplication in Flowering Plants.</title>
        <authorList>
            <person name="Shi T."/>
            <person name="Rahmani R.S."/>
            <person name="Gugger P.F."/>
            <person name="Wang M."/>
            <person name="Li H."/>
            <person name="Zhang Y."/>
            <person name="Li Z."/>
            <person name="Wang Q."/>
            <person name="Van de Peer Y."/>
            <person name="Marchal K."/>
            <person name="Chen J."/>
        </authorList>
    </citation>
    <scope>NUCLEOTIDE SEQUENCE [LARGE SCALE GENOMIC DNA]</scope>
    <source>
        <tissue evidence="7">Leaf</tissue>
    </source>
</reference>
<dbReference type="EC" id="3.6.4.13" evidence="1"/>
<dbReference type="GO" id="GO:0005524">
    <property type="term" value="F:ATP binding"/>
    <property type="evidence" value="ECO:0007669"/>
    <property type="project" value="UniProtKB-KW"/>
</dbReference>
<dbReference type="GO" id="GO:0016787">
    <property type="term" value="F:hydrolase activity"/>
    <property type="evidence" value="ECO:0007669"/>
    <property type="project" value="UniProtKB-KW"/>
</dbReference>
<comment type="caution">
    <text evidence="7">The sequence shown here is derived from an EMBL/GenBank/DDBJ whole genome shotgun (WGS) entry which is preliminary data.</text>
</comment>
<dbReference type="GO" id="GO:0003724">
    <property type="term" value="F:RNA helicase activity"/>
    <property type="evidence" value="ECO:0007669"/>
    <property type="project" value="UniProtKB-EC"/>
</dbReference>
<evidence type="ECO:0000256" key="4">
    <source>
        <dbReference type="ARBA" id="ARBA00022806"/>
    </source>
</evidence>
<dbReference type="AlphaFoldDB" id="A0A822ZH38"/>
<evidence type="ECO:0000256" key="5">
    <source>
        <dbReference type="ARBA" id="ARBA00022840"/>
    </source>
</evidence>
<dbReference type="InterPro" id="IPR042035">
    <property type="entry name" value="DEAH_win-hel_dom"/>
</dbReference>
<evidence type="ECO:0000256" key="1">
    <source>
        <dbReference type="ARBA" id="ARBA00012552"/>
    </source>
</evidence>
<name>A0A822ZH38_NELNU</name>
<evidence type="ECO:0000256" key="6">
    <source>
        <dbReference type="ARBA" id="ARBA00047984"/>
    </source>
</evidence>
<keyword evidence="5" id="KW-0067">ATP-binding</keyword>
<dbReference type="InterPro" id="IPR027417">
    <property type="entry name" value="P-loop_NTPase"/>
</dbReference>
<protein>
    <recommendedName>
        <fullName evidence="1">RNA helicase</fullName>
        <ecNumber evidence="1">3.6.4.13</ecNumber>
    </recommendedName>
</protein>
<dbReference type="FunFam" id="1.10.10.2130:FF:000001">
    <property type="entry name" value="Pre-mRNA-splicing factor ATP-dependent RNA helicase"/>
    <property type="match status" value="1"/>
</dbReference>
<dbReference type="Proteomes" id="UP000607653">
    <property type="component" value="Unassembled WGS sequence"/>
</dbReference>